<dbReference type="InterPro" id="IPR003594">
    <property type="entry name" value="HATPase_dom"/>
</dbReference>
<evidence type="ECO:0000256" key="5">
    <source>
        <dbReference type="ARBA" id="ARBA00022692"/>
    </source>
</evidence>
<keyword evidence="2" id="KW-1003">Cell membrane</keyword>
<feature type="transmembrane region" description="Helical" evidence="12">
    <location>
        <begin position="304"/>
        <end position="326"/>
    </location>
</feature>
<evidence type="ECO:0000313" key="14">
    <source>
        <dbReference type="EMBL" id="OAS21909.1"/>
    </source>
</evidence>
<evidence type="ECO:0000256" key="4">
    <source>
        <dbReference type="ARBA" id="ARBA00022679"/>
    </source>
</evidence>
<keyword evidence="5 12" id="KW-0812">Transmembrane</keyword>
<dbReference type="SMART" id="SM00304">
    <property type="entry name" value="HAMP"/>
    <property type="match status" value="1"/>
</dbReference>
<keyword evidence="10" id="KW-0902">Two-component regulatory system</keyword>
<keyword evidence="15" id="KW-1185">Reference proteome</keyword>
<comment type="caution">
    <text evidence="14">The sequence shown here is derived from an EMBL/GenBank/DDBJ whole genome shotgun (WGS) entry which is preliminary data.</text>
</comment>
<feature type="domain" description="HAMP" evidence="13">
    <location>
        <begin position="326"/>
        <end position="383"/>
    </location>
</feature>
<evidence type="ECO:0000313" key="15">
    <source>
        <dbReference type="Proteomes" id="UP000078454"/>
    </source>
</evidence>
<reference evidence="14 15" key="1">
    <citation type="submission" date="2016-05" db="EMBL/GenBank/DDBJ databases">
        <title>Paenibacillus sp. 1ZS3-15 nov., isolated from the rhizosphere soil.</title>
        <authorList>
            <person name="Zhang X.X."/>
            <person name="Zhang J."/>
        </authorList>
    </citation>
    <scope>NUCLEOTIDE SEQUENCE [LARGE SCALE GENOMIC DNA]</scope>
    <source>
        <strain evidence="14 15">1ZS3-15</strain>
    </source>
</reference>
<protein>
    <recommendedName>
        <fullName evidence="13">HAMP domain-containing protein</fullName>
    </recommendedName>
</protein>
<evidence type="ECO:0000256" key="3">
    <source>
        <dbReference type="ARBA" id="ARBA00022553"/>
    </source>
</evidence>
<dbReference type="PANTHER" id="PTHR34220">
    <property type="entry name" value="SENSOR HISTIDINE KINASE YPDA"/>
    <property type="match status" value="1"/>
</dbReference>
<dbReference type="SUPFAM" id="SSF55874">
    <property type="entry name" value="ATPase domain of HSP90 chaperone/DNA topoisomerase II/histidine kinase"/>
    <property type="match status" value="1"/>
</dbReference>
<dbReference type="Gene3D" id="6.10.340.10">
    <property type="match status" value="1"/>
</dbReference>
<organism evidence="14 15">
    <name type="scientific">Paenibacillus oryzisoli</name>
    <dbReference type="NCBI Taxonomy" id="1850517"/>
    <lineage>
        <taxon>Bacteria</taxon>
        <taxon>Bacillati</taxon>
        <taxon>Bacillota</taxon>
        <taxon>Bacilli</taxon>
        <taxon>Bacillales</taxon>
        <taxon>Paenibacillaceae</taxon>
        <taxon>Paenibacillus</taxon>
    </lineage>
</organism>
<evidence type="ECO:0000256" key="11">
    <source>
        <dbReference type="ARBA" id="ARBA00023136"/>
    </source>
</evidence>
<keyword evidence="4" id="KW-0808">Transferase</keyword>
<dbReference type="GO" id="GO:0005524">
    <property type="term" value="F:ATP binding"/>
    <property type="evidence" value="ECO:0007669"/>
    <property type="project" value="UniProtKB-KW"/>
</dbReference>
<evidence type="ECO:0000256" key="7">
    <source>
        <dbReference type="ARBA" id="ARBA00022777"/>
    </source>
</evidence>
<dbReference type="PROSITE" id="PS50885">
    <property type="entry name" value="HAMP"/>
    <property type="match status" value="1"/>
</dbReference>
<evidence type="ECO:0000256" key="6">
    <source>
        <dbReference type="ARBA" id="ARBA00022741"/>
    </source>
</evidence>
<keyword evidence="8" id="KW-0067">ATP-binding</keyword>
<evidence type="ECO:0000259" key="13">
    <source>
        <dbReference type="PROSITE" id="PS50885"/>
    </source>
</evidence>
<dbReference type="InterPro" id="IPR010559">
    <property type="entry name" value="Sig_transdc_His_kin_internal"/>
</dbReference>
<dbReference type="Pfam" id="PF02518">
    <property type="entry name" value="HATPase_c"/>
    <property type="match status" value="1"/>
</dbReference>
<dbReference type="GO" id="GO:0000155">
    <property type="term" value="F:phosphorelay sensor kinase activity"/>
    <property type="evidence" value="ECO:0007669"/>
    <property type="project" value="InterPro"/>
</dbReference>
<keyword evidence="9 12" id="KW-1133">Transmembrane helix</keyword>
<keyword evidence="3" id="KW-0597">Phosphoprotein</keyword>
<dbReference type="AlphaFoldDB" id="A0A198AK94"/>
<dbReference type="Pfam" id="PF00672">
    <property type="entry name" value="HAMP"/>
    <property type="match status" value="1"/>
</dbReference>
<keyword evidence="6" id="KW-0547">Nucleotide-binding</keyword>
<proteinExistence type="predicted"/>
<dbReference type="Proteomes" id="UP000078454">
    <property type="component" value="Unassembled WGS sequence"/>
</dbReference>
<evidence type="ECO:0000256" key="1">
    <source>
        <dbReference type="ARBA" id="ARBA00004651"/>
    </source>
</evidence>
<dbReference type="STRING" id="1850517.A8708_07190"/>
<keyword evidence="7" id="KW-0418">Kinase</keyword>
<evidence type="ECO:0000256" key="8">
    <source>
        <dbReference type="ARBA" id="ARBA00022840"/>
    </source>
</evidence>
<dbReference type="EMBL" id="LYPB01000047">
    <property type="protein sequence ID" value="OAS21909.1"/>
    <property type="molecule type" value="Genomic_DNA"/>
</dbReference>
<dbReference type="InterPro" id="IPR050640">
    <property type="entry name" value="Bact_2-comp_sensor_kinase"/>
</dbReference>
<dbReference type="CDD" id="cd06225">
    <property type="entry name" value="HAMP"/>
    <property type="match status" value="1"/>
</dbReference>
<dbReference type="Pfam" id="PF06580">
    <property type="entry name" value="His_kinase"/>
    <property type="match status" value="1"/>
</dbReference>
<evidence type="ECO:0000256" key="2">
    <source>
        <dbReference type="ARBA" id="ARBA00022475"/>
    </source>
</evidence>
<gene>
    <name evidence="14" type="ORF">A8708_07190</name>
</gene>
<evidence type="ECO:0000256" key="10">
    <source>
        <dbReference type="ARBA" id="ARBA00023012"/>
    </source>
</evidence>
<name>A0A198AK94_9BACL</name>
<evidence type="ECO:0000256" key="9">
    <source>
        <dbReference type="ARBA" id="ARBA00022989"/>
    </source>
</evidence>
<dbReference type="PANTHER" id="PTHR34220:SF11">
    <property type="entry name" value="SENSOR PROTEIN KINASE HPTS"/>
    <property type="match status" value="1"/>
</dbReference>
<dbReference type="InterPro" id="IPR036890">
    <property type="entry name" value="HATPase_C_sf"/>
</dbReference>
<keyword evidence="11 12" id="KW-0472">Membrane</keyword>
<comment type="subcellular location">
    <subcellularLocation>
        <location evidence="1">Cell membrane</location>
        <topology evidence="1">Multi-pass membrane protein</topology>
    </subcellularLocation>
</comment>
<dbReference type="GO" id="GO:0005886">
    <property type="term" value="C:plasma membrane"/>
    <property type="evidence" value="ECO:0007669"/>
    <property type="project" value="UniProtKB-SubCell"/>
</dbReference>
<accession>A0A198AK94</accession>
<dbReference type="InterPro" id="IPR003660">
    <property type="entry name" value="HAMP_dom"/>
</dbReference>
<dbReference type="Gene3D" id="3.30.565.10">
    <property type="entry name" value="Histidine kinase-like ATPase, C-terminal domain"/>
    <property type="match status" value="1"/>
</dbReference>
<evidence type="ECO:0000256" key="12">
    <source>
        <dbReference type="SAM" id="Phobius"/>
    </source>
</evidence>
<sequence length="615" mass="69776">MIRHSIRNKLILFLLIATLVPFLTSLGVSYFFTKQKVTEDTLTNNSALLSQGKTNLVNYLDGVVQASSTIYTGRNIAELGQFYEIIQTQPEINYQSDKVIKSGLQVMSHSVKEIKQIYLYASVSNSSFLTHNDIQVSTVGKYEGLKPFPAGKLVYFEIKHQNNLYGMSLSAYSPPSPVISMHRNVMYSPSNQSIGELIIDLNLDLVSDISQGLFTHDQEELYILDETGRIVFGPDPSKWGLQLDDHWGEEAVHSTLDKGSYEWSKGAFAGINMYEKMRTDYLNWTIVKRLPYEQLTKNARQLTFINALILSFSMLIVMAGTVYISIRFTAPIKQLIRYITRIQTGQSGLGDHQSDIELTRTDEMGILANRFHGLMQDLNHMVMREYRLELANKSNQLMALQAQINPHFLNNALQSIGTLALQHEAPKIYTLINSLAKMMHYSMNTNESVVPLRKEIDHIKAYLELQKQRFEHQFDIVYEIEEGTGTISIPKMILQPLVENYFKHGFKPSYSQEVGLLRIESEKLATSEGDFLKLTVADNGIGITDQRLHEVRSRLKASSASDDSSIGLRNVLTRIQLYFNDNATLEIDHVHPQGVRIVIHIPMKKGVTPNESTTR</sequence>